<dbReference type="InterPro" id="IPR037160">
    <property type="entry name" value="DNA_Pol_thumb_sf"/>
</dbReference>
<dbReference type="InterPro" id="IPR026341">
    <property type="entry name" value="T9SS_type_B"/>
</dbReference>
<dbReference type="InterPro" id="IPR041248">
    <property type="entry name" value="YDG"/>
</dbReference>
<dbReference type="Proteomes" id="UP000248198">
    <property type="component" value="Unassembled WGS sequence"/>
</dbReference>
<dbReference type="Pfam" id="PF13585">
    <property type="entry name" value="CHU_C"/>
    <property type="match status" value="1"/>
</dbReference>
<dbReference type="Gene3D" id="3.30.160.710">
    <property type="match status" value="1"/>
</dbReference>
<dbReference type="NCBIfam" id="NF041518">
    <property type="entry name" value="choice_anch_Q"/>
    <property type="match status" value="1"/>
</dbReference>
<feature type="domain" description="MBG" evidence="3">
    <location>
        <begin position="1060"/>
        <end position="1137"/>
    </location>
</feature>
<evidence type="ECO:0000313" key="4">
    <source>
        <dbReference type="EMBL" id="PYF74928.1"/>
    </source>
</evidence>
<proteinExistence type="predicted"/>
<feature type="signal peptide" evidence="1">
    <location>
        <begin position="1"/>
        <end position="20"/>
    </location>
</feature>
<feature type="domain" description="MBG" evidence="3">
    <location>
        <begin position="714"/>
        <end position="791"/>
    </location>
</feature>
<dbReference type="Pfam" id="PF18657">
    <property type="entry name" value="YDG"/>
    <property type="match status" value="1"/>
</dbReference>
<dbReference type="InterPro" id="IPR008964">
    <property type="entry name" value="Invasin/intimin_cell_adhesion"/>
</dbReference>
<evidence type="ECO:0000313" key="5">
    <source>
        <dbReference type="Proteomes" id="UP000248198"/>
    </source>
</evidence>
<name>A0A318UIN3_9SPHI</name>
<feature type="domain" description="MBG" evidence="3">
    <location>
        <begin position="887"/>
        <end position="963"/>
    </location>
</feature>
<dbReference type="InterPro" id="IPR041286">
    <property type="entry name" value="MBG_2"/>
</dbReference>
<keyword evidence="5" id="KW-1185">Reference proteome</keyword>
<dbReference type="SUPFAM" id="SSF51126">
    <property type="entry name" value="Pectin lyase-like"/>
    <property type="match status" value="1"/>
</dbReference>
<sequence length="1464" mass="150464">MKKLLLLIAGFLFLTLNLQAQIQLATSQTNGLNGACLLCGVTNPNNAVNNSNLTDYSSFAITEGLIGVSVEQTLIFPVANLHRGVDSLMIRIGADNAVLTPGLFGGVSVETANGTTSNNDAVVLGPANVRLVSNGAQAEVFMVPGAQFDRVKIKLSSILVGQLSGLRIYYTYYTPPQPQPDANGILYVKKGVNGLGNSWSSPLGEVADALKLAKNNTAVKQIWVAAGNYKPLYAADDLNNGPNSTNRQNSFVLVKDVAVYGGFAGTETQLGQRNWALNKTILSGEMQNDGNSTNNAYHVVISAADVGSATLDGFTVSDGVAFMEDSGLSRVTVNATLLTNRFAGGIYCAASSPLIKNCLLTNHTGYASTAFRSESGSPVLVNTVMSGNSSTLYSVVFTALGGPASLINVSIVNNSCTFPVLMEGGVLYNSIVWGNTVFSNNPASSTTTIQNSIVQKGSFGSVDIGTDPLMNNVAGGDYSLKRGSPAINGGNNTFYPVGLNTDRDLAANPRLIGNSIDIGAYEYQSVVQSISPVAALSKTYGDADFNPGATSSSGLTVSYSSADNSIAEAYQDAADGNKWKIKIKKVGVVSLKASQAGAGNVDPAPDVTFTLTVAQKPVTVVLNGGYTKLYDGKLTAALTAAAVSFTAGDVLGGDDLAIGLSAGGAYTDKNAGHSKALTLPLAAIALSGVSAPNYRIANSADLGNTLGQIDPVALTITANNAAKTYDGQPYQGGNGLSYNGFVNAEDASVLTGTLMYTGNSQGAVNTGSYTLMPSGLAALNYTLTYVSGTLTISSSAANILTFNTQSPGSTLMKTYGDADVNASAVASSGLAASYQSSNPLVATINAQGQVQLLASGTATITAAQAGDSNYAPAAPLSFIVQIAPKALQVTAKDYSKTYDGLPYQGGNGVTYAGFVNGDTQAVLSGNLVYNGTAQGAVNTGNYSIVPSGLTAANYQLSYVAGNLNIVPAGYNVITFNAQTAGSTLVLTYGDAAVNASALASSGLPVSYNSSNPAVASLDANGQLSILSAGNTTITASQPGDGNHLAAVPVSFNLQVQQKGLVITANNLSKTYDHIAFNGGGGLTYTGFVKGENESKLQGTLVYGGTAQGAIGTGSYFISPSGLTSSNYDISYKDGSLTITKAGLTVNAVAKSKVYGSADPLWTYSVTGLLQGDALQGTLSRSPGENTGSYPILQGSLSGGDNYSLSYVPAALTISKAALVVTADNQQVCQGANLPVFSLSYSGFQNGDNANSLGTKASVGTAASAGSPAGSYALVPGGAVSANYTFSYVNGNLQINALPAVSISSSNGNSVSKGESLVLTASGGNSYLWEGPGIGGQNTASLSLRPQQSGTYTVTVSNASGCSQRKSFDLTVREDFQAIATTNIISPNGDGINDLWIVKNIDMYPNNQVKIFDRAGRIVYEKRGYDNSWNGTVNGSPLSEGTYYYILDFGTGKLKQKGYITVIRQ</sequence>
<gene>
    <name evidence="4" type="ORF">B0O44_103374</name>
</gene>
<feature type="chain" id="PRO_5016409310" evidence="1">
    <location>
        <begin position="21"/>
        <end position="1464"/>
    </location>
</feature>
<dbReference type="SUPFAM" id="SSF49373">
    <property type="entry name" value="Invasin/intimin cell-adhesion fragments"/>
    <property type="match status" value="2"/>
</dbReference>
<evidence type="ECO:0000259" key="2">
    <source>
        <dbReference type="Pfam" id="PF18657"/>
    </source>
</evidence>
<dbReference type="InterPro" id="IPR059226">
    <property type="entry name" value="Choice_anch_Q_dom"/>
</dbReference>
<keyword evidence="1" id="KW-0732">Signal</keyword>
<dbReference type="Gene3D" id="2.60.40.1080">
    <property type="match status" value="2"/>
</dbReference>
<dbReference type="InterPro" id="IPR013783">
    <property type="entry name" value="Ig-like_fold"/>
</dbReference>
<feature type="domain" description="YDG" evidence="2">
    <location>
        <begin position="615"/>
        <end position="698"/>
    </location>
</feature>
<reference evidence="4 5" key="1">
    <citation type="submission" date="2018-06" db="EMBL/GenBank/DDBJ databases">
        <title>Genomic Encyclopedia of Archaeal and Bacterial Type Strains, Phase II (KMG-II): from individual species to whole genera.</title>
        <authorList>
            <person name="Goeker M."/>
        </authorList>
    </citation>
    <scope>NUCLEOTIDE SEQUENCE [LARGE SCALE GENOMIC DNA]</scope>
    <source>
        <strain evidence="4 5">DSM 27372</strain>
    </source>
</reference>
<protein>
    <submittedName>
        <fullName evidence="4">Gliding motility-associated-like protein</fullName>
    </submittedName>
</protein>
<dbReference type="InterPro" id="IPR011050">
    <property type="entry name" value="Pectin_lyase_fold/virulence"/>
</dbReference>
<dbReference type="NCBIfam" id="TIGR04131">
    <property type="entry name" value="Bac_Flav_CTERM"/>
    <property type="match status" value="1"/>
</dbReference>
<dbReference type="EMBL" id="QKLU01000003">
    <property type="protein sequence ID" value="PYF74928.1"/>
    <property type="molecule type" value="Genomic_DNA"/>
</dbReference>
<comment type="caution">
    <text evidence="4">The sequence shown here is derived from an EMBL/GenBank/DDBJ whole genome shotgun (WGS) entry which is preliminary data.</text>
</comment>
<dbReference type="Gene3D" id="3.30.210.10">
    <property type="entry name" value="DNA polymerase, thumb domain"/>
    <property type="match status" value="3"/>
</dbReference>
<evidence type="ECO:0000259" key="3">
    <source>
        <dbReference type="Pfam" id="PF18676"/>
    </source>
</evidence>
<dbReference type="Gene3D" id="2.60.40.10">
    <property type="entry name" value="Immunoglobulins"/>
    <property type="match status" value="1"/>
</dbReference>
<dbReference type="RefSeq" id="WP_146229805.1">
    <property type="nucleotide sequence ID" value="NZ_QKLU01000003.1"/>
</dbReference>
<dbReference type="OrthoDB" id="355609at2"/>
<organism evidence="4 5">
    <name type="scientific">Pedobacter nutrimenti</name>
    <dbReference type="NCBI Taxonomy" id="1241337"/>
    <lineage>
        <taxon>Bacteria</taxon>
        <taxon>Pseudomonadati</taxon>
        <taxon>Bacteroidota</taxon>
        <taxon>Sphingobacteriia</taxon>
        <taxon>Sphingobacteriales</taxon>
        <taxon>Sphingobacteriaceae</taxon>
        <taxon>Pedobacter</taxon>
    </lineage>
</organism>
<feature type="domain" description="MBG" evidence="3">
    <location>
        <begin position="1218"/>
        <end position="1292"/>
    </location>
</feature>
<accession>A0A318UIN3</accession>
<feature type="domain" description="MBG" evidence="3">
    <location>
        <begin position="1143"/>
        <end position="1212"/>
    </location>
</feature>
<evidence type="ECO:0000256" key="1">
    <source>
        <dbReference type="SAM" id="SignalP"/>
    </source>
</evidence>
<dbReference type="Pfam" id="PF18676">
    <property type="entry name" value="MBG_2"/>
    <property type="match status" value="5"/>
</dbReference>